<evidence type="ECO:0000313" key="19">
    <source>
        <dbReference type="Ensembl" id="ENSOMEP00000007384.1"/>
    </source>
</evidence>
<evidence type="ECO:0000256" key="17">
    <source>
        <dbReference type="SAM" id="MobiDB-lite"/>
    </source>
</evidence>
<dbReference type="GO" id="GO:0051301">
    <property type="term" value="P:cell division"/>
    <property type="evidence" value="ECO:0007669"/>
    <property type="project" value="UniProtKB-KW"/>
</dbReference>
<dbReference type="GO" id="GO:0005886">
    <property type="term" value="C:plasma membrane"/>
    <property type="evidence" value="ECO:0007669"/>
    <property type="project" value="TreeGrafter"/>
</dbReference>
<dbReference type="Gene3D" id="3.10.20.90">
    <property type="entry name" value="Phosphatidylinositol 3-kinase Catalytic Subunit, Chain A, domain 1"/>
    <property type="match status" value="1"/>
</dbReference>
<evidence type="ECO:0000256" key="6">
    <source>
        <dbReference type="ARBA" id="ARBA00022553"/>
    </source>
</evidence>
<evidence type="ECO:0000256" key="3">
    <source>
        <dbReference type="ARBA" id="ARBA00004544"/>
    </source>
</evidence>
<dbReference type="Pfam" id="PF08736">
    <property type="entry name" value="FA"/>
    <property type="match status" value="1"/>
</dbReference>
<evidence type="ECO:0000256" key="14">
    <source>
        <dbReference type="ARBA" id="ARBA00023658"/>
    </source>
</evidence>
<dbReference type="Gene3D" id="2.30.29.30">
    <property type="entry name" value="Pleckstrin-homology domain (PH domain)/Phosphotyrosine-binding domain (PTB)"/>
    <property type="match status" value="1"/>
</dbReference>
<reference evidence="19" key="1">
    <citation type="submission" date="2025-08" db="UniProtKB">
        <authorList>
            <consortium name="Ensembl"/>
        </authorList>
    </citation>
    <scope>IDENTIFICATION</scope>
</reference>
<dbReference type="Pfam" id="PF00373">
    <property type="entry name" value="FERM_M"/>
    <property type="match status" value="1"/>
</dbReference>
<comment type="subcellular location">
    <subcellularLocation>
        <location evidence="3">Cytoplasm</location>
        <location evidence="3">Cell cortex</location>
    </subcellularLocation>
    <subcellularLocation>
        <location evidence="2">Cytoplasm</location>
        <location evidence="2">Cytoskeleton</location>
    </subcellularLocation>
    <subcellularLocation>
        <location evidence="1">Nucleus</location>
    </subcellularLocation>
</comment>
<keyword evidence="5" id="KW-0963">Cytoplasm</keyword>
<reference evidence="19" key="2">
    <citation type="submission" date="2025-09" db="UniProtKB">
        <authorList>
            <consortium name="Ensembl"/>
        </authorList>
    </citation>
    <scope>IDENTIFICATION</scope>
</reference>
<dbReference type="CDD" id="cd14473">
    <property type="entry name" value="FERM_B-lobe"/>
    <property type="match status" value="1"/>
</dbReference>
<dbReference type="InterPro" id="IPR035963">
    <property type="entry name" value="FERM_2"/>
</dbReference>
<dbReference type="InterPro" id="IPR007477">
    <property type="entry name" value="SAB_dom"/>
</dbReference>
<evidence type="ECO:0000313" key="20">
    <source>
        <dbReference type="Proteomes" id="UP000261560"/>
    </source>
</evidence>
<evidence type="ECO:0000256" key="5">
    <source>
        <dbReference type="ARBA" id="ARBA00022490"/>
    </source>
</evidence>
<dbReference type="PANTHER" id="PTHR23280">
    <property type="entry name" value="4.1 G PROTEIN"/>
    <property type="match status" value="1"/>
</dbReference>
<dbReference type="InterPro" id="IPR029071">
    <property type="entry name" value="Ubiquitin-like_domsf"/>
</dbReference>
<evidence type="ECO:0000256" key="10">
    <source>
        <dbReference type="ARBA" id="ARBA00023203"/>
    </source>
</evidence>
<keyword evidence="20" id="KW-1185">Reference proteome</keyword>
<evidence type="ECO:0000259" key="18">
    <source>
        <dbReference type="PROSITE" id="PS50057"/>
    </source>
</evidence>
<dbReference type="GO" id="GO:0005516">
    <property type="term" value="F:calmodulin binding"/>
    <property type="evidence" value="ECO:0007669"/>
    <property type="project" value="UniProtKB-KW"/>
</dbReference>
<keyword evidence="9" id="KW-0112">Calmodulin-binding</keyword>
<evidence type="ECO:0000256" key="16">
    <source>
        <dbReference type="ARBA" id="ARBA00032586"/>
    </source>
</evidence>
<dbReference type="PROSITE" id="PS50057">
    <property type="entry name" value="FERM_3"/>
    <property type="match status" value="1"/>
</dbReference>
<dbReference type="OMA" id="EHHTFFX"/>
<protein>
    <recommendedName>
        <fullName evidence="14">Protein 4.1</fullName>
    </recommendedName>
    <alternativeName>
        <fullName evidence="15">Band 4.1</fullName>
    </alternativeName>
    <alternativeName>
        <fullName evidence="16">Erythrocyte membrane protein band 4.1</fullName>
    </alternativeName>
</protein>
<dbReference type="SMART" id="SM00295">
    <property type="entry name" value="B41"/>
    <property type="match status" value="1"/>
</dbReference>
<proteinExistence type="predicted"/>
<dbReference type="InterPro" id="IPR008379">
    <property type="entry name" value="Band_4.1_C"/>
</dbReference>
<feature type="compositionally biased region" description="Basic and acidic residues" evidence="17">
    <location>
        <begin position="32"/>
        <end position="45"/>
    </location>
</feature>
<sequence>TENTEEPAEEVAQEEEEVKNEEKECDPEGEGPPDKEKAVEEEAKGPRPPRRPKTMQIKVTLLDDATYECELDKHCKGQELFMKVCDHLNLLEKDYYGLEIRRQVQGSNYNFTFNVKFYPADPAQLSEDITRYYLCLQLRKDILQGRLPCSFVTLALLGSYALQSELGEYDPEVHGNDYGKEMKIPLEEKAMTPAQADLMFLENAKKLSMYGVDLHQAKDLEGVDIMLGVCSSGLMVYKDKLRINRFPWPKVLKVSYKRSSFFIKIRPSEVEQYESAIGFKLPNYKAAKKLWKVCVEHHTFFRLTSTEMATTPRKFLALGSKFRYSGRTQAQTRQASSLIDRPAPLFQRSSSKRNSRSLDEGDAFHARSTQILTLFQVFLWNANEKSEPLSEPANDQLLISPYSSQKRAKRLEGETIYIRHSNLMLEDVDKTQTEIMRHHTSISELKRSFMESVPEPRPSEWDKRLSTNSPLRTLNINGQLQPASPVLKTQTVTISDVTNSLRGTVVYKDVPLVHTETKTITYESAQTVKGGISETRIEKRIVITGDTEIDHDKALARAIKEAKEQHPDMSVTKVVVHQETEITPE</sequence>
<dbReference type="GO" id="GO:0005198">
    <property type="term" value="F:structural molecule activity"/>
    <property type="evidence" value="ECO:0007669"/>
    <property type="project" value="InterPro"/>
</dbReference>
<evidence type="ECO:0000256" key="15">
    <source>
        <dbReference type="ARBA" id="ARBA00030419"/>
    </source>
</evidence>
<dbReference type="SUPFAM" id="SSF47031">
    <property type="entry name" value="Second domain of FERM"/>
    <property type="match status" value="1"/>
</dbReference>
<dbReference type="Pfam" id="PF05902">
    <property type="entry name" value="4_1_CTD"/>
    <property type="match status" value="1"/>
</dbReference>
<feature type="domain" description="FERM" evidence="18">
    <location>
        <begin position="55"/>
        <end position="305"/>
    </location>
</feature>
<dbReference type="SUPFAM" id="SSF54236">
    <property type="entry name" value="Ubiquitin-like"/>
    <property type="match status" value="1"/>
</dbReference>
<dbReference type="STRING" id="30732.ENSOMEP00000007384"/>
<dbReference type="SMART" id="SM01195">
    <property type="entry name" value="FA"/>
    <property type="match status" value="1"/>
</dbReference>
<dbReference type="Proteomes" id="UP000261560">
    <property type="component" value="Unplaced"/>
</dbReference>
<dbReference type="GO" id="GO:0031032">
    <property type="term" value="P:actomyosin structure organization"/>
    <property type="evidence" value="ECO:0007669"/>
    <property type="project" value="TreeGrafter"/>
</dbReference>
<dbReference type="Pfam" id="PF04382">
    <property type="entry name" value="SAB"/>
    <property type="match status" value="1"/>
</dbReference>
<keyword evidence="11" id="KW-0206">Cytoskeleton</keyword>
<dbReference type="SUPFAM" id="SSF50729">
    <property type="entry name" value="PH domain-like"/>
    <property type="match status" value="1"/>
</dbReference>
<dbReference type="GO" id="GO:0005938">
    <property type="term" value="C:cell cortex"/>
    <property type="evidence" value="ECO:0007669"/>
    <property type="project" value="UniProtKB-SubCell"/>
</dbReference>
<dbReference type="InterPro" id="IPR019748">
    <property type="entry name" value="FERM_central"/>
</dbReference>
<dbReference type="GeneTree" id="ENSGT00940000157833"/>
<dbReference type="Ensembl" id="ENSOMET00000004225.1">
    <property type="protein sequence ID" value="ENSOMEP00000007384.1"/>
    <property type="gene ID" value="ENSOMEG00000008477.1"/>
</dbReference>
<dbReference type="GO" id="GO:0030866">
    <property type="term" value="P:cortical actin cytoskeleton organization"/>
    <property type="evidence" value="ECO:0007669"/>
    <property type="project" value="InterPro"/>
</dbReference>
<keyword evidence="4" id="KW-0813">Transport</keyword>
<organism evidence="19 20">
    <name type="scientific">Oryzias melastigma</name>
    <name type="common">Marine medaka</name>
    <dbReference type="NCBI Taxonomy" id="30732"/>
    <lineage>
        <taxon>Eukaryota</taxon>
        <taxon>Metazoa</taxon>
        <taxon>Chordata</taxon>
        <taxon>Craniata</taxon>
        <taxon>Vertebrata</taxon>
        <taxon>Euteleostomi</taxon>
        <taxon>Actinopterygii</taxon>
        <taxon>Neopterygii</taxon>
        <taxon>Teleostei</taxon>
        <taxon>Neoteleostei</taxon>
        <taxon>Acanthomorphata</taxon>
        <taxon>Ovalentaria</taxon>
        <taxon>Atherinomorphae</taxon>
        <taxon>Beloniformes</taxon>
        <taxon>Adrianichthyidae</taxon>
        <taxon>Oryziinae</taxon>
        <taxon>Oryzias</taxon>
    </lineage>
</organism>
<evidence type="ECO:0000256" key="7">
    <source>
        <dbReference type="ARBA" id="ARBA00022618"/>
    </source>
</evidence>
<dbReference type="Gene3D" id="1.20.80.60">
    <property type="match status" value="1"/>
</dbReference>
<dbReference type="InterPro" id="IPR019749">
    <property type="entry name" value="Band_41_domain"/>
</dbReference>
<dbReference type="InterPro" id="IPR018979">
    <property type="entry name" value="FERM_N"/>
</dbReference>
<evidence type="ECO:0000256" key="8">
    <source>
        <dbReference type="ARBA" id="ARBA00022776"/>
    </source>
</evidence>
<evidence type="ECO:0000256" key="13">
    <source>
        <dbReference type="ARBA" id="ARBA00023306"/>
    </source>
</evidence>
<dbReference type="InterPro" id="IPR011993">
    <property type="entry name" value="PH-like_dom_sf"/>
</dbReference>
<evidence type="ECO:0000256" key="11">
    <source>
        <dbReference type="ARBA" id="ARBA00023212"/>
    </source>
</evidence>
<name>A0A3B3BQ31_ORYME</name>
<dbReference type="InterPro" id="IPR018980">
    <property type="entry name" value="FERM_PH-like_C"/>
</dbReference>
<dbReference type="InterPro" id="IPR014847">
    <property type="entry name" value="FA"/>
</dbReference>
<dbReference type="Pfam" id="PF09380">
    <property type="entry name" value="FERM_C"/>
    <property type="match status" value="1"/>
</dbReference>
<evidence type="ECO:0000256" key="12">
    <source>
        <dbReference type="ARBA" id="ARBA00023242"/>
    </source>
</evidence>
<dbReference type="PANTHER" id="PTHR23280:SF12">
    <property type="entry name" value="PROTEIN 4.1"/>
    <property type="match status" value="1"/>
</dbReference>
<keyword evidence="6" id="KW-0597">Phosphoprotein</keyword>
<dbReference type="CDD" id="cd13184">
    <property type="entry name" value="FERM_C_4_1_family"/>
    <property type="match status" value="1"/>
</dbReference>
<dbReference type="GO" id="GO:0003779">
    <property type="term" value="F:actin binding"/>
    <property type="evidence" value="ECO:0007669"/>
    <property type="project" value="UniProtKB-KW"/>
</dbReference>
<feature type="region of interest" description="Disordered" evidence="17">
    <location>
        <begin position="1"/>
        <end position="53"/>
    </location>
</feature>
<accession>A0A3B3BQ31</accession>
<keyword evidence="10" id="KW-0009">Actin-binding</keyword>
<dbReference type="FunFam" id="2.30.29.30:FF:000001">
    <property type="entry name" value="Erythrocyte membrane protein band 4.1"/>
    <property type="match status" value="1"/>
</dbReference>
<dbReference type="GO" id="GO:0005856">
    <property type="term" value="C:cytoskeleton"/>
    <property type="evidence" value="ECO:0007669"/>
    <property type="project" value="UniProtKB-SubCell"/>
</dbReference>
<dbReference type="InterPro" id="IPR000299">
    <property type="entry name" value="FERM_domain"/>
</dbReference>
<keyword evidence="12" id="KW-0539">Nucleus</keyword>
<dbReference type="PaxDb" id="30732-ENSOMEP00000007384"/>
<keyword evidence="7" id="KW-0132">Cell division</keyword>
<dbReference type="Pfam" id="PF09379">
    <property type="entry name" value="FERM_N"/>
    <property type="match status" value="1"/>
</dbReference>
<dbReference type="AlphaFoldDB" id="A0A3B3BQ31"/>
<dbReference type="SMART" id="SM01196">
    <property type="entry name" value="FERM_C"/>
    <property type="match status" value="1"/>
</dbReference>
<evidence type="ECO:0000256" key="9">
    <source>
        <dbReference type="ARBA" id="ARBA00022860"/>
    </source>
</evidence>
<feature type="compositionally biased region" description="Acidic residues" evidence="17">
    <location>
        <begin position="1"/>
        <end position="31"/>
    </location>
</feature>
<evidence type="ECO:0000256" key="4">
    <source>
        <dbReference type="ARBA" id="ARBA00022448"/>
    </source>
</evidence>
<dbReference type="PIRSF" id="PIRSF002304">
    <property type="entry name" value="Membrane_skeletal_4_1"/>
    <property type="match status" value="1"/>
</dbReference>
<evidence type="ECO:0000256" key="2">
    <source>
        <dbReference type="ARBA" id="ARBA00004245"/>
    </source>
</evidence>
<evidence type="ECO:0000256" key="1">
    <source>
        <dbReference type="ARBA" id="ARBA00004123"/>
    </source>
</evidence>
<dbReference type="GO" id="GO:0005634">
    <property type="term" value="C:nucleus"/>
    <property type="evidence" value="ECO:0007669"/>
    <property type="project" value="UniProtKB-SubCell"/>
</dbReference>
<keyword evidence="8" id="KW-0498">Mitosis</keyword>
<keyword evidence="13" id="KW-0131">Cell cycle</keyword>